<dbReference type="Pfam" id="PF00480">
    <property type="entry name" value="ROK"/>
    <property type="match status" value="1"/>
</dbReference>
<dbReference type="InterPro" id="IPR000600">
    <property type="entry name" value="ROK"/>
</dbReference>
<reference evidence="2 3" key="1">
    <citation type="submission" date="2015-04" db="EMBL/GenBank/DDBJ databases">
        <title>Taxonomic description and genome sequence of Salinicoccus sediminis sp. nov., a novel hyper halotolerant bacterium isolated from marine sediment.</title>
        <authorList>
            <person name="Mathan Kumar R."/>
            <person name="Kaur G."/>
            <person name="Kumar N."/>
            <person name="Kumar A."/>
            <person name="Singh N.K."/>
            <person name="Kaur N."/>
            <person name="Mayilraj S."/>
        </authorList>
    </citation>
    <scope>NUCLEOTIDE SEQUENCE [LARGE SCALE GENOMIC DNA]</scope>
    <source>
        <strain evidence="2 3">SV-16</strain>
    </source>
</reference>
<comment type="similarity">
    <text evidence="1">Belongs to the ROK (NagC/XylR) family.</text>
</comment>
<dbReference type="PANTHER" id="PTHR18964">
    <property type="entry name" value="ROK (REPRESSOR, ORF, KINASE) FAMILY"/>
    <property type="match status" value="1"/>
</dbReference>
<dbReference type="PATRIC" id="fig|1432562.3.peg.1622"/>
<organism evidence="2 3">
    <name type="scientific">Salinicoccus sediminis</name>
    <dbReference type="NCBI Taxonomy" id="1432562"/>
    <lineage>
        <taxon>Bacteria</taxon>
        <taxon>Bacillati</taxon>
        <taxon>Bacillota</taxon>
        <taxon>Bacilli</taxon>
        <taxon>Bacillales</taxon>
        <taxon>Staphylococcaceae</taxon>
        <taxon>Salinicoccus</taxon>
    </lineage>
</organism>
<keyword evidence="3" id="KW-1185">Reference proteome</keyword>
<dbReference type="RefSeq" id="WP_046515603.1">
    <property type="nucleotide sequence ID" value="NZ_LAYZ01000023.1"/>
</dbReference>
<comment type="caution">
    <text evidence="2">The sequence shown here is derived from an EMBL/GenBank/DDBJ whole genome shotgun (WGS) entry which is preliminary data.</text>
</comment>
<gene>
    <name evidence="2" type="ORF">WN59_08260</name>
</gene>
<evidence type="ECO:0000313" key="2">
    <source>
        <dbReference type="EMBL" id="KKK34259.1"/>
    </source>
</evidence>
<dbReference type="STRING" id="1432562.WN59_08260"/>
<proteinExistence type="inferred from homology"/>
<dbReference type="CDD" id="cd24068">
    <property type="entry name" value="ASKHA_NBD_ROK_FnNanK-like"/>
    <property type="match status" value="1"/>
</dbReference>
<dbReference type="PANTHER" id="PTHR18964:SF165">
    <property type="entry name" value="BETA-GLUCOSIDE KINASE"/>
    <property type="match status" value="1"/>
</dbReference>
<dbReference type="AlphaFoldDB" id="A0A0M2SHR6"/>
<dbReference type="Gene3D" id="3.30.420.40">
    <property type="match status" value="2"/>
</dbReference>
<dbReference type="Proteomes" id="UP000034287">
    <property type="component" value="Unassembled WGS sequence"/>
</dbReference>
<dbReference type="EMBL" id="LAYZ01000023">
    <property type="protein sequence ID" value="KKK34259.1"/>
    <property type="molecule type" value="Genomic_DNA"/>
</dbReference>
<evidence type="ECO:0000256" key="1">
    <source>
        <dbReference type="ARBA" id="ARBA00006479"/>
    </source>
</evidence>
<dbReference type="InterPro" id="IPR043129">
    <property type="entry name" value="ATPase_NBD"/>
</dbReference>
<evidence type="ECO:0008006" key="4">
    <source>
        <dbReference type="Google" id="ProtNLM"/>
    </source>
</evidence>
<dbReference type="SUPFAM" id="SSF53067">
    <property type="entry name" value="Actin-like ATPase domain"/>
    <property type="match status" value="1"/>
</dbReference>
<sequence length="290" mass="31210">MSYLAVDIGGTFIKSAVVNDDHSLSVRDKIKTGGNQDNGILNKVESLVREELDRGEDIRGIGISTAGIVDREKGEIIYAGPTIPGYKGTPFKAHLSKRFGLPVHVENDVNAALLGEMWKGAGHGKDGVFCITLGTGIGGAFYSGGLTGGAHNQANAVGYLLKDPSGLNYEQRAATSALKLRLQESLGPGMETEELFERARAGDEQSRKIINDWAHDVAEGLAQIIIMFDPGHVIIGGGISQQGDFLLDIIKRHIESFLPPDFLKTEFKIAELFNDAALYGAVSLFMQPDK</sequence>
<protein>
    <recommendedName>
        <fullName evidence="4">N-acetylmannosamine kinase</fullName>
    </recommendedName>
</protein>
<evidence type="ECO:0000313" key="3">
    <source>
        <dbReference type="Proteomes" id="UP000034287"/>
    </source>
</evidence>
<name>A0A0M2SHR6_9STAP</name>
<accession>A0A0M2SHR6</accession>